<dbReference type="Pfam" id="PF00175">
    <property type="entry name" value="NAD_binding_1"/>
    <property type="match status" value="1"/>
</dbReference>
<name>A0A0L0QRF0_VIRPA</name>
<dbReference type="FunFam" id="1.10.490.10:FF:000003">
    <property type="entry name" value="Flavohemoprotein"/>
    <property type="match status" value="1"/>
</dbReference>
<feature type="binding site" evidence="15">
    <location>
        <begin position="284"/>
        <end position="289"/>
    </location>
    <ligand>
        <name>NADP(+)</name>
        <dbReference type="ChEBI" id="CHEBI:58349"/>
    </ligand>
</feature>
<protein>
    <recommendedName>
        <fullName evidence="15">Flavohemoprotein</fullName>
    </recommendedName>
    <alternativeName>
        <fullName evidence="15">Flavohemoglobin</fullName>
    </alternativeName>
    <alternativeName>
        <fullName evidence="15">Hemoglobin-like protein</fullName>
    </alternativeName>
    <alternativeName>
        <fullName evidence="15">Nitric oxide dioxygenase</fullName>
        <shortName evidence="15">NO oxygenase</shortName>
        <shortName evidence="15">NOD</shortName>
        <ecNumber evidence="15">1.14.12.17</ecNumber>
    </alternativeName>
</protein>
<proteinExistence type="inferred from homology"/>
<comment type="cofactor">
    <cofactor evidence="15">
        <name>heme b</name>
        <dbReference type="ChEBI" id="CHEBI:60344"/>
    </cofactor>
    <text evidence="15">Binds 1 heme b (iron(II)-protoporphyrin IX) group per subunit.</text>
</comment>
<keyword evidence="3 15" id="KW-0813">Transport</keyword>
<comment type="catalytic activity">
    <reaction evidence="14 15">
        <text>2 nitric oxide + NADPH + 2 O2 = 2 nitrate + NADP(+) + H(+)</text>
        <dbReference type="Rhea" id="RHEA:19465"/>
        <dbReference type="ChEBI" id="CHEBI:15378"/>
        <dbReference type="ChEBI" id="CHEBI:15379"/>
        <dbReference type="ChEBI" id="CHEBI:16480"/>
        <dbReference type="ChEBI" id="CHEBI:17632"/>
        <dbReference type="ChEBI" id="CHEBI:57783"/>
        <dbReference type="ChEBI" id="CHEBI:58349"/>
        <dbReference type="EC" id="1.14.12.17"/>
    </reaction>
</comment>
<feature type="active site" description="Charge relay system" evidence="15">
    <location>
        <position position="103"/>
    </location>
</feature>
<keyword evidence="19" id="KW-1185">Reference proteome</keyword>
<dbReference type="GO" id="GO:0046872">
    <property type="term" value="F:metal ion binding"/>
    <property type="evidence" value="ECO:0007669"/>
    <property type="project" value="UniProtKB-KW"/>
</dbReference>
<dbReference type="InterPro" id="IPR012292">
    <property type="entry name" value="Globin/Proto"/>
</dbReference>
<dbReference type="FunFam" id="2.40.30.10:FF:000034">
    <property type="entry name" value="Flavohemoprotein"/>
    <property type="match status" value="1"/>
</dbReference>
<dbReference type="Pfam" id="PF00970">
    <property type="entry name" value="FAD_binding_6"/>
    <property type="match status" value="1"/>
</dbReference>
<feature type="domain" description="Globin" evidence="16">
    <location>
        <begin position="9"/>
        <end position="146"/>
    </location>
</feature>
<dbReference type="GO" id="GO:0046210">
    <property type="term" value="P:nitric oxide catabolic process"/>
    <property type="evidence" value="ECO:0007669"/>
    <property type="project" value="TreeGrafter"/>
</dbReference>
<feature type="binding site" evidence="15">
    <location>
        <position position="198"/>
    </location>
    <ligand>
        <name>FAD</name>
        <dbReference type="ChEBI" id="CHEBI:57692"/>
    </ligand>
</feature>
<evidence type="ECO:0000313" key="18">
    <source>
        <dbReference type="EMBL" id="KNE21111.1"/>
    </source>
</evidence>
<comment type="domain">
    <text evidence="15">Consists of two distinct domains; an N-terminal heme-containing oxygen-binding domain and a C-terminal reductase domain with binding sites for FAD and NAD(P)H.</text>
</comment>
<dbReference type="InterPro" id="IPR017927">
    <property type="entry name" value="FAD-bd_FR_type"/>
</dbReference>
<organism evidence="18 19">
    <name type="scientific">Virgibacillus pantothenticus</name>
    <dbReference type="NCBI Taxonomy" id="1473"/>
    <lineage>
        <taxon>Bacteria</taxon>
        <taxon>Bacillati</taxon>
        <taxon>Bacillota</taxon>
        <taxon>Bacilli</taxon>
        <taxon>Bacillales</taxon>
        <taxon>Bacillaceae</taxon>
        <taxon>Virgibacillus</taxon>
    </lineage>
</organism>
<evidence type="ECO:0000256" key="10">
    <source>
        <dbReference type="ARBA" id="ARBA00023002"/>
    </source>
</evidence>
<dbReference type="InterPro" id="IPR017938">
    <property type="entry name" value="Riboflavin_synthase-like_b-brl"/>
</dbReference>
<keyword evidence="12 15" id="KW-0520">NAD</keyword>
<evidence type="ECO:0000256" key="7">
    <source>
        <dbReference type="ARBA" id="ARBA00022723"/>
    </source>
</evidence>
<reference evidence="19" key="1">
    <citation type="submission" date="2015-07" db="EMBL/GenBank/DDBJ databases">
        <title>Fjat-10053 dsm26.</title>
        <authorList>
            <person name="Liu B."/>
            <person name="Wang J."/>
            <person name="Zhu Y."/>
            <person name="Liu G."/>
            <person name="Chen Q."/>
            <person name="Chen Z."/>
            <person name="Lan J."/>
            <person name="Che J."/>
            <person name="Ge C."/>
            <person name="Shi H."/>
            <person name="Pan Z."/>
            <person name="Liu X."/>
        </authorList>
    </citation>
    <scope>NUCLEOTIDE SEQUENCE [LARGE SCALE GENOMIC DNA]</scope>
    <source>
        <strain evidence="19">DSM 26</strain>
    </source>
</reference>
<dbReference type="SUPFAM" id="SSF46458">
    <property type="entry name" value="Globin-like"/>
    <property type="match status" value="1"/>
</dbReference>
<keyword evidence="7 15" id="KW-0479">Metal-binding</keyword>
<evidence type="ECO:0000256" key="14">
    <source>
        <dbReference type="ARBA" id="ARBA00049433"/>
    </source>
</evidence>
<keyword evidence="15" id="KW-0216">Detoxification</keyword>
<evidence type="ECO:0000256" key="5">
    <source>
        <dbReference type="ARBA" id="ARBA00022621"/>
    </source>
</evidence>
<dbReference type="OrthoDB" id="9801223at2"/>
<dbReference type="PRINTS" id="PR00406">
    <property type="entry name" value="CYTB5RDTASE"/>
</dbReference>
<evidence type="ECO:0000256" key="9">
    <source>
        <dbReference type="ARBA" id="ARBA00022857"/>
    </source>
</evidence>
<feature type="site" description="Influences the redox potential of the prosthetic heme and FAD groups" evidence="15">
    <location>
        <position position="400"/>
    </location>
</feature>
<dbReference type="PANTHER" id="PTHR43396">
    <property type="entry name" value="FLAVOHEMOPROTEIN"/>
    <property type="match status" value="1"/>
</dbReference>
<dbReference type="FunFam" id="3.40.50.80:FF:000010">
    <property type="entry name" value="Flavohemoprotein"/>
    <property type="match status" value="1"/>
</dbReference>
<dbReference type="GO" id="GO:0005344">
    <property type="term" value="F:oxygen carrier activity"/>
    <property type="evidence" value="ECO:0007669"/>
    <property type="project" value="UniProtKB-UniRule"/>
</dbReference>
<dbReference type="GO" id="GO:0019825">
    <property type="term" value="F:oxygen binding"/>
    <property type="evidence" value="ECO:0007669"/>
    <property type="project" value="InterPro"/>
</dbReference>
<evidence type="ECO:0000256" key="6">
    <source>
        <dbReference type="ARBA" id="ARBA00022630"/>
    </source>
</evidence>
<keyword evidence="4 15" id="KW-0349">Heme</keyword>
<evidence type="ECO:0000256" key="8">
    <source>
        <dbReference type="ARBA" id="ARBA00022827"/>
    </source>
</evidence>
<dbReference type="Gene3D" id="3.40.50.80">
    <property type="entry name" value="Nucleotide-binding domain of ferredoxin-NADP reductase (FNR) module"/>
    <property type="match status" value="1"/>
</dbReference>
<evidence type="ECO:0000256" key="3">
    <source>
        <dbReference type="ARBA" id="ARBA00022448"/>
    </source>
</evidence>
<feature type="site" description="Influences the redox potential of the prosthetic heme and FAD groups" evidence="15">
    <location>
        <position position="92"/>
    </location>
</feature>
<dbReference type="Pfam" id="PF00042">
    <property type="entry name" value="Globin"/>
    <property type="match status" value="1"/>
</dbReference>
<keyword evidence="8 15" id="KW-0274">FAD</keyword>
<evidence type="ECO:0000256" key="12">
    <source>
        <dbReference type="ARBA" id="ARBA00023027"/>
    </source>
</evidence>
<dbReference type="InterPro" id="IPR000971">
    <property type="entry name" value="Globin"/>
</dbReference>
<accession>A0A0L0QRF0</accession>
<dbReference type="Gene3D" id="2.40.30.10">
    <property type="entry name" value="Translation factors"/>
    <property type="match status" value="1"/>
</dbReference>
<dbReference type="Proteomes" id="UP000036780">
    <property type="component" value="Unassembled WGS sequence"/>
</dbReference>
<feature type="region of interest" description="Reductase" evidence="15">
    <location>
        <begin position="157"/>
        <end position="411"/>
    </location>
</feature>
<dbReference type="InterPro" id="IPR001709">
    <property type="entry name" value="Flavoprot_Pyr_Nucl_cyt_Rdtase"/>
</dbReference>
<keyword evidence="5 15" id="KW-0561">Oxygen transport</keyword>
<dbReference type="PANTHER" id="PTHR43396:SF3">
    <property type="entry name" value="FLAVOHEMOPROTEIN"/>
    <property type="match status" value="1"/>
</dbReference>
<dbReference type="SUPFAM" id="SSF52343">
    <property type="entry name" value="Ferredoxin reductase-like, C-terminal NADP-linked domain"/>
    <property type="match status" value="1"/>
</dbReference>
<evidence type="ECO:0000256" key="2">
    <source>
        <dbReference type="ARBA" id="ARBA00008414"/>
    </source>
</evidence>
<dbReference type="CDD" id="cd06184">
    <property type="entry name" value="flavohem_like_fad_nad_binding"/>
    <property type="match status" value="1"/>
</dbReference>
<gene>
    <name evidence="15" type="primary">hmp</name>
    <name evidence="18" type="ORF">AFK71_05295</name>
</gene>
<dbReference type="SUPFAM" id="SSF63380">
    <property type="entry name" value="Riboflavin synthase domain-like"/>
    <property type="match status" value="1"/>
</dbReference>
<comment type="cofactor">
    <cofactor evidence="15">
        <name>FAD</name>
        <dbReference type="ChEBI" id="CHEBI:57692"/>
    </cofactor>
    <text evidence="15">Binds 1 FAD per subunit.</text>
</comment>
<evidence type="ECO:0000256" key="4">
    <source>
        <dbReference type="ARBA" id="ARBA00022617"/>
    </source>
</evidence>
<dbReference type="GeneID" id="66868808"/>
<comment type="function">
    <text evidence="15">Is involved in NO detoxification in an aerobic process, termed nitric oxide dioxygenase (NOD) reaction that utilizes O(2) and NAD(P)H to convert NO to nitrate, which protects the bacterium from various noxious nitrogen compounds. Therefore, plays a central role in the inducible response to nitrosative stress.</text>
</comment>
<dbReference type="NCBIfam" id="NF009805">
    <property type="entry name" value="PRK13289.1"/>
    <property type="match status" value="1"/>
</dbReference>
<keyword evidence="9 15" id="KW-0521">NADP</keyword>
<sequence>MKTKATTTQLDEQSKQLIKATIPILQEQGTAITKRFYQLMLGDHPELNHLFNQTNQRRGDQPAALANTVYAAAANIDQLEKIVPHVYQIAHKHRSLNVRPDQYPIVGKYLLLAMKDVLGETASDDIIAAWEKAYGIIADLFIQAEKKLYEKTEKQSGGWAGFRNFKVTQKIKESDVITSFYLQPKDGLAIPDFSPGQYITIKAEIPSEPYTHLRQYSLSTSPGKDYYRISVKREAGDSQTPKGIVSNFLHDFVQEGSILPVSAPAGDFTLDLNDNRPLILISGGVGVTPMMSMLETVIQEQPAREVVFIHAAKAGNFHALKDRVQAISNEYDHVSSYTLYSEPEKEDRCDVSGYISYEWLRTILPATNAAFYFCGPKGFMNKTYLILKQLHVANTDMHYEIFGPAADITAS</sequence>
<feature type="active site" description="Charge relay system" evidence="15">
    <location>
        <position position="145"/>
    </location>
</feature>
<comment type="similarity">
    <text evidence="2 15">Belongs to the globin family. Two-domain flavohemoproteins subfamily.</text>
</comment>
<dbReference type="PATRIC" id="fig|1473.5.peg.4040"/>
<dbReference type="InterPro" id="IPR023950">
    <property type="entry name" value="Hmp"/>
</dbReference>
<comment type="caution">
    <text evidence="18">The sequence shown here is derived from an EMBL/GenBank/DDBJ whole genome shotgun (WGS) entry which is preliminary data.</text>
</comment>
<dbReference type="InterPro" id="IPR001433">
    <property type="entry name" value="OxRdtase_FAD/NAD-bd"/>
</dbReference>
<dbReference type="InterPro" id="IPR009050">
    <property type="entry name" value="Globin-like_sf"/>
</dbReference>
<evidence type="ECO:0000259" key="16">
    <source>
        <dbReference type="PROSITE" id="PS01033"/>
    </source>
</evidence>
<evidence type="ECO:0000256" key="15">
    <source>
        <dbReference type="HAMAP-Rule" id="MF_01252"/>
    </source>
</evidence>
<dbReference type="RefSeq" id="WP_050350523.1">
    <property type="nucleotide sequence ID" value="NZ_CP073011.1"/>
</dbReference>
<dbReference type="Gene3D" id="1.10.490.10">
    <property type="entry name" value="Globins"/>
    <property type="match status" value="1"/>
</dbReference>
<feature type="binding site" description="proximal binding residue" evidence="15">
    <location>
        <position position="93"/>
    </location>
    <ligand>
        <name>heme b</name>
        <dbReference type="ChEBI" id="CHEBI:60344"/>
    </ligand>
    <ligandPart>
        <name>Fe</name>
        <dbReference type="ChEBI" id="CHEBI:18248"/>
    </ligandPart>
</feature>
<dbReference type="GO" id="GO:0008941">
    <property type="term" value="F:nitric oxide dioxygenase NAD(P)H activity"/>
    <property type="evidence" value="ECO:0007669"/>
    <property type="project" value="UniProtKB-UniRule"/>
</dbReference>
<dbReference type="InterPro" id="IPR039261">
    <property type="entry name" value="FNR_nucleotide-bd"/>
</dbReference>
<dbReference type="EMBL" id="LGTO01000005">
    <property type="protein sequence ID" value="KNE21111.1"/>
    <property type="molecule type" value="Genomic_DNA"/>
</dbReference>
<dbReference type="GO" id="GO:0071949">
    <property type="term" value="F:FAD binding"/>
    <property type="evidence" value="ECO:0007669"/>
    <property type="project" value="InterPro"/>
</dbReference>
<keyword evidence="11 15" id="KW-0408">Iron</keyword>
<dbReference type="InterPro" id="IPR008333">
    <property type="entry name" value="Cbr1-like_FAD-bd_dom"/>
</dbReference>
<evidence type="ECO:0000256" key="13">
    <source>
        <dbReference type="ARBA" id="ARBA00048649"/>
    </source>
</evidence>
<dbReference type="GO" id="GO:0020037">
    <property type="term" value="F:heme binding"/>
    <property type="evidence" value="ECO:0007669"/>
    <property type="project" value="InterPro"/>
</dbReference>
<comment type="similarity">
    <text evidence="1 15">In the C-terminal section; belongs to the flavoprotein pyridine nucleotide cytochrome reductase family.</text>
</comment>
<dbReference type="PROSITE" id="PS01033">
    <property type="entry name" value="GLOBIN"/>
    <property type="match status" value="1"/>
</dbReference>
<feature type="site" description="Involved in heme-bound ligand stabilization and O-O bond activation" evidence="15">
    <location>
        <position position="37"/>
    </location>
</feature>
<evidence type="ECO:0000313" key="19">
    <source>
        <dbReference type="Proteomes" id="UP000036780"/>
    </source>
</evidence>
<feature type="binding site" evidence="15">
    <location>
        <begin position="214"/>
        <end position="217"/>
    </location>
    <ligand>
        <name>FAD</name>
        <dbReference type="ChEBI" id="CHEBI:57692"/>
    </ligand>
</feature>
<dbReference type="AlphaFoldDB" id="A0A0L0QRF0"/>
<keyword evidence="10 15" id="KW-0560">Oxidoreductase</keyword>
<dbReference type="PRINTS" id="PR00371">
    <property type="entry name" value="FPNCR"/>
</dbReference>
<dbReference type="HAMAP" id="MF_01252">
    <property type="entry name" value="Hmp"/>
    <property type="match status" value="1"/>
</dbReference>
<dbReference type="CDD" id="cd14777">
    <property type="entry name" value="Yhb1-globin-like"/>
    <property type="match status" value="1"/>
</dbReference>
<feature type="domain" description="FAD-binding FR-type" evidence="17">
    <location>
        <begin position="160"/>
        <end position="271"/>
    </location>
</feature>
<comment type="catalytic activity">
    <reaction evidence="13 15">
        <text>2 nitric oxide + NADH + 2 O2 = 2 nitrate + NAD(+) + H(+)</text>
        <dbReference type="Rhea" id="RHEA:19469"/>
        <dbReference type="ChEBI" id="CHEBI:15378"/>
        <dbReference type="ChEBI" id="CHEBI:15379"/>
        <dbReference type="ChEBI" id="CHEBI:16480"/>
        <dbReference type="ChEBI" id="CHEBI:17632"/>
        <dbReference type="ChEBI" id="CHEBI:57540"/>
        <dbReference type="ChEBI" id="CHEBI:57945"/>
        <dbReference type="EC" id="1.14.12.17"/>
    </reaction>
</comment>
<dbReference type="GO" id="GO:0071500">
    <property type="term" value="P:cellular response to nitrosative stress"/>
    <property type="evidence" value="ECO:0007669"/>
    <property type="project" value="TreeGrafter"/>
</dbReference>
<dbReference type="GO" id="GO:0009636">
    <property type="term" value="P:response to toxic substance"/>
    <property type="evidence" value="ECO:0007669"/>
    <property type="project" value="UniProtKB-KW"/>
</dbReference>
<evidence type="ECO:0000256" key="1">
    <source>
        <dbReference type="ARBA" id="ARBA00006401"/>
    </source>
</evidence>
<dbReference type="PROSITE" id="PS51384">
    <property type="entry name" value="FAD_FR"/>
    <property type="match status" value="1"/>
</dbReference>
<evidence type="ECO:0000259" key="17">
    <source>
        <dbReference type="PROSITE" id="PS51384"/>
    </source>
</evidence>
<comment type="caution">
    <text evidence="15">Lacks conserved residue(s) required for the propagation of feature annotation.</text>
</comment>
<dbReference type="EC" id="1.14.12.17" evidence="15"/>
<keyword evidence="6 15" id="KW-0285">Flavoprotein</keyword>
<evidence type="ECO:0000256" key="11">
    <source>
        <dbReference type="ARBA" id="ARBA00023004"/>
    </source>
</evidence>